<dbReference type="EMBL" id="JANVAD010000005">
    <property type="protein sequence ID" value="MCS6523326.1"/>
    <property type="molecule type" value="Genomic_DNA"/>
</dbReference>
<feature type="domain" description="Bacterial CdiA-CT RNAse A" evidence="1">
    <location>
        <begin position="16"/>
        <end position="92"/>
    </location>
</feature>
<evidence type="ECO:0000313" key="4">
    <source>
        <dbReference type="Proteomes" id="UP001652264"/>
    </source>
</evidence>
<evidence type="ECO:0000259" key="1">
    <source>
        <dbReference type="Pfam" id="PF18431"/>
    </source>
</evidence>
<feature type="domain" description="CdiI immunity protein" evidence="2">
    <location>
        <begin position="101"/>
        <end position="191"/>
    </location>
</feature>
<evidence type="ECO:0000313" key="3">
    <source>
        <dbReference type="EMBL" id="MCS6523326.1"/>
    </source>
</evidence>
<name>A0ABT2HJ75_9MICO</name>
<dbReference type="GeneID" id="95323086"/>
<reference evidence="3 4" key="1">
    <citation type="submission" date="2022-08" db="EMBL/GenBank/DDBJ databases">
        <title>Taxonomy of Curtobacterium flaccumfaciens.</title>
        <authorList>
            <person name="Osdaghi E."/>
            <person name="Taghavi S.M."/>
            <person name="Hamidizade M."/>
            <person name="Abachi H."/>
            <person name="Fazliarab A."/>
            <person name="Baeyen S."/>
            <person name="Portier P."/>
            <person name="Van Vaerenbergh J."/>
            <person name="Jacques M.-A."/>
        </authorList>
    </citation>
    <scope>NUCLEOTIDE SEQUENCE [LARGE SCALE GENOMIC DNA]</scope>
    <source>
        <strain evidence="3 4">LMG8786T</strain>
    </source>
</reference>
<proteinExistence type="predicted"/>
<dbReference type="RefSeq" id="WP_141860364.1">
    <property type="nucleotide sequence ID" value="NZ_BMNV01000013.1"/>
</dbReference>
<keyword evidence="4" id="KW-1185">Reference proteome</keyword>
<gene>
    <name evidence="3" type="ORF">NYQ28_12180</name>
</gene>
<accession>A0ABT2HJ75</accession>
<dbReference type="Proteomes" id="UP001652264">
    <property type="component" value="Unassembled WGS sequence"/>
</dbReference>
<comment type="caution">
    <text evidence="3">The sequence shown here is derived from an EMBL/GenBank/DDBJ whole genome shotgun (WGS) entry which is preliminary data.</text>
</comment>
<organism evidence="3 4">
    <name type="scientific">Curtobacterium citreum</name>
    <dbReference type="NCBI Taxonomy" id="2036"/>
    <lineage>
        <taxon>Bacteria</taxon>
        <taxon>Bacillati</taxon>
        <taxon>Actinomycetota</taxon>
        <taxon>Actinomycetes</taxon>
        <taxon>Micrococcales</taxon>
        <taxon>Microbacteriaceae</taxon>
        <taxon>Curtobacterium</taxon>
    </lineage>
</organism>
<protein>
    <submittedName>
        <fullName evidence="3">Contact-dependent growth inhibition system immunity protein</fullName>
    </submittedName>
</protein>
<sequence length="197" mass="21171">MPHSVRTGTSVFTGGTDEADRIVAAGLDANHLRIRAWVADDCPKPLRVFAVPGGVTGRGMPFGTIHDLDAVRVVLTAAPDRPSGYTILTAYPAPASITATNFPAFDDFVGAYFHQDWADAPYGGPDALEHFLAISSPDEQRALLTNVRDLDEALPDAAALGGRLVELDCNYVPEDDGLDDRAWLRKVADRIEQELAA</sequence>
<dbReference type="Pfam" id="PF18431">
    <property type="entry name" value="RNAse_A_bac"/>
    <property type="match status" value="1"/>
</dbReference>
<dbReference type="InterPro" id="IPR041129">
    <property type="entry name" value="CdiI_2"/>
</dbReference>
<dbReference type="Pfam" id="PF18593">
    <property type="entry name" value="CdiI_2"/>
    <property type="match status" value="1"/>
</dbReference>
<evidence type="ECO:0000259" key="2">
    <source>
        <dbReference type="Pfam" id="PF18593"/>
    </source>
</evidence>
<dbReference type="InterPro" id="IPR041436">
    <property type="entry name" value="RNAse_A_bac"/>
</dbReference>